<evidence type="ECO:0000313" key="2">
    <source>
        <dbReference type="EMBL" id="KKD00844.1"/>
    </source>
</evidence>
<dbReference type="STRING" id="265726.KY46_03245"/>
<comment type="caution">
    <text evidence="2">The sequence shown here is derived from an EMBL/GenBank/DDBJ whole genome shotgun (WGS) entry which is preliminary data.</text>
</comment>
<dbReference type="CDD" id="cd03025">
    <property type="entry name" value="DsbA_FrnE_like"/>
    <property type="match status" value="1"/>
</dbReference>
<dbReference type="Proteomes" id="UP000033633">
    <property type="component" value="Unassembled WGS sequence"/>
</dbReference>
<proteinExistence type="predicted"/>
<dbReference type="RefSeq" id="WP_046219209.1">
    <property type="nucleotide sequence ID" value="NZ_JWYV01000002.1"/>
</dbReference>
<dbReference type="AlphaFoldDB" id="A0A0F5VFD7"/>
<protein>
    <recommendedName>
        <fullName evidence="1">DSBA-like thioredoxin domain-containing protein</fullName>
    </recommendedName>
</protein>
<dbReference type="InterPro" id="IPR036249">
    <property type="entry name" value="Thioredoxin-like_sf"/>
</dbReference>
<gene>
    <name evidence="2" type="ORF">KY46_03245</name>
</gene>
<feature type="domain" description="DSBA-like thioredoxin" evidence="1">
    <location>
        <begin position="7"/>
        <end position="185"/>
    </location>
</feature>
<evidence type="ECO:0000259" key="1">
    <source>
        <dbReference type="Pfam" id="PF01323"/>
    </source>
</evidence>
<dbReference type="OrthoDB" id="9813770at2"/>
<reference evidence="2 3" key="1">
    <citation type="submission" date="2014-12" db="EMBL/GenBank/DDBJ databases">
        <title>Mercury Reductase activity and rhizosphere competence traits in the genome of root associated Photobacterium halotolerans MELD1.</title>
        <authorList>
            <person name="Mathew D.C."/>
            <person name="Huang C.-C."/>
        </authorList>
    </citation>
    <scope>NUCLEOTIDE SEQUENCE [LARGE SCALE GENOMIC DNA]</scope>
    <source>
        <strain evidence="2 3">MELD1</strain>
    </source>
</reference>
<dbReference type="PATRIC" id="fig|265726.11.peg.1994"/>
<dbReference type="InterPro" id="IPR001853">
    <property type="entry name" value="DSBA-like_thioredoxin_dom"/>
</dbReference>
<organism evidence="2 3">
    <name type="scientific">Photobacterium halotolerans</name>
    <dbReference type="NCBI Taxonomy" id="265726"/>
    <lineage>
        <taxon>Bacteria</taxon>
        <taxon>Pseudomonadati</taxon>
        <taxon>Pseudomonadota</taxon>
        <taxon>Gammaproteobacteria</taxon>
        <taxon>Vibrionales</taxon>
        <taxon>Vibrionaceae</taxon>
        <taxon>Photobacterium</taxon>
    </lineage>
</organism>
<dbReference type="GO" id="GO:0016491">
    <property type="term" value="F:oxidoreductase activity"/>
    <property type="evidence" value="ECO:0007669"/>
    <property type="project" value="InterPro"/>
</dbReference>
<keyword evidence="3" id="KW-1185">Reference proteome</keyword>
<sequence>MVNAAVTVHYFYDPLCGWCYGAAPLIEHLAERNDIKLELHPGGLFNNRTIDQASRRHFLDSDQRIHALSGVTFGDAYLAKMRKTDTVILDSMLPIRAILAAGQCGKSGLEMLKRIQVAHYQQGKTAHAPAVLAELAQAMGIEADVWHATFAATNEQDAISESTQQMMQYQLQGYPSMMVEKQGIRQSVPVQSFFGKLGAWDGFLNRQSENG</sequence>
<dbReference type="SUPFAM" id="SSF52833">
    <property type="entry name" value="Thioredoxin-like"/>
    <property type="match status" value="1"/>
</dbReference>
<dbReference type="PANTHER" id="PTHR13887">
    <property type="entry name" value="GLUTATHIONE S-TRANSFERASE KAPPA"/>
    <property type="match status" value="1"/>
</dbReference>
<dbReference type="Pfam" id="PF01323">
    <property type="entry name" value="DSBA"/>
    <property type="match status" value="1"/>
</dbReference>
<dbReference type="PANTHER" id="PTHR13887:SF51">
    <property type="entry name" value="DSBA FAMILY PROTEIN"/>
    <property type="match status" value="1"/>
</dbReference>
<dbReference type="EMBL" id="JWYV01000002">
    <property type="protein sequence ID" value="KKD00844.1"/>
    <property type="molecule type" value="Genomic_DNA"/>
</dbReference>
<dbReference type="Gene3D" id="3.40.30.10">
    <property type="entry name" value="Glutaredoxin"/>
    <property type="match status" value="1"/>
</dbReference>
<name>A0A0F5VFD7_9GAMM</name>
<evidence type="ECO:0000313" key="3">
    <source>
        <dbReference type="Proteomes" id="UP000033633"/>
    </source>
</evidence>
<accession>A0A0F5VFD7</accession>